<comment type="subcellular location">
    <subcellularLocation>
        <location evidence="1">Nucleus</location>
    </subcellularLocation>
</comment>
<dbReference type="AlphaFoldDB" id="A0A822Y1X5"/>
<sequence length="100" mass="10974">MLLFPHAFYVKNCYSCLHPKPHLVRGIRESLLGHLTAILGNDGVAATHCMLLHLLSKVHARVDTVAVGKFSINPTGFTKENAPIFGNQLNLAVQNLLPFT</sequence>
<keyword evidence="2" id="KW-0539">Nucleus</keyword>
<organism evidence="3 4">
    <name type="scientific">Nelumbo nucifera</name>
    <name type="common">Sacred lotus</name>
    <dbReference type="NCBI Taxonomy" id="4432"/>
    <lineage>
        <taxon>Eukaryota</taxon>
        <taxon>Viridiplantae</taxon>
        <taxon>Streptophyta</taxon>
        <taxon>Embryophyta</taxon>
        <taxon>Tracheophyta</taxon>
        <taxon>Spermatophyta</taxon>
        <taxon>Magnoliopsida</taxon>
        <taxon>Proteales</taxon>
        <taxon>Nelumbonaceae</taxon>
        <taxon>Nelumbo</taxon>
    </lineage>
</organism>
<evidence type="ECO:0000256" key="2">
    <source>
        <dbReference type="ARBA" id="ARBA00023242"/>
    </source>
</evidence>
<dbReference type="PANTHER" id="PTHR13489">
    <property type="entry name" value="MINI-CHROMOSOME MAINTENANCE COMPLEX-BINDING PROTEIN"/>
    <property type="match status" value="1"/>
</dbReference>
<accession>A0A822Y1X5</accession>
<dbReference type="PANTHER" id="PTHR13489:SF0">
    <property type="entry name" value="MINI-CHROMOSOME MAINTENANCE COMPLEX-BINDING PROTEIN"/>
    <property type="match status" value="1"/>
</dbReference>
<reference evidence="3 4" key="1">
    <citation type="journal article" date="2020" name="Mol. Biol. Evol.">
        <title>Distinct Expression and Methylation Patterns for Genes with Different Fates following a Single Whole-Genome Duplication in Flowering Plants.</title>
        <authorList>
            <person name="Shi T."/>
            <person name="Rahmani R.S."/>
            <person name="Gugger P.F."/>
            <person name="Wang M."/>
            <person name="Li H."/>
            <person name="Zhang Y."/>
            <person name="Li Z."/>
            <person name="Wang Q."/>
            <person name="Van de Peer Y."/>
            <person name="Marchal K."/>
            <person name="Chen J."/>
        </authorList>
    </citation>
    <scope>NUCLEOTIDE SEQUENCE [LARGE SCALE GENOMIC DNA]</scope>
    <source>
        <tissue evidence="3">Leaf</tissue>
    </source>
</reference>
<keyword evidence="4" id="KW-1185">Reference proteome</keyword>
<dbReference type="Pfam" id="PF09739">
    <property type="entry name" value="MCM_bind"/>
    <property type="match status" value="1"/>
</dbReference>
<dbReference type="InterPro" id="IPR019140">
    <property type="entry name" value="MCM_complex-bd"/>
</dbReference>
<comment type="caution">
    <text evidence="3">The sequence shown here is derived from an EMBL/GenBank/DDBJ whole genome shotgun (WGS) entry which is preliminary data.</text>
</comment>
<dbReference type="GO" id="GO:0005634">
    <property type="term" value="C:nucleus"/>
    <property type="evidence" value="ECO:0007669"/>
    <property type="project" value="UniProtKB-SubCell"/>
</dbReference>
<proteinExistence type="predicted"/>
<evidence type="ECO:0000313" key="3">
    <source>
        <dbReference type="EMBL" id="DAD23658.1"/>
    </source>
</evidence>
<dbReference type="Proteomes" id="UP000607653">
    <property type="component" value="Unassembled WGS sequence"/>
</dbReference>
<protein>
    <submittedName>
        <fullName evidence="3">Uncharacterized protein</fullName>
    </submittedName>
</protein>
<name>A0A822Y1X5_NELNU</name>
<gene>
    <name evidence="3" type="ORF">HUJ06_025121</name>
</gene>
<evidence type="ECO:0000256" key="1">
    <source>
        <dbReference type="ARBA" id="ARBA00004123"/>
    </source>
</evidence>
<dbReference type="EMBL" id="DUZY01000001">
    <property type="protein sequence ID" value="DAD23658.1"/>
    <property type="molecule type" value="Genomic_DNA"/>
</dbReference>
<evidence type="ECO:0000313" key="4">
    <source>
        <dbReference type="Proteomes" id="UP000607653"/>
    </source>
</evidence>